<dbReference type="EMBL" id="GL433841">
    <property type="protein sequence ID" value="EFN56850.1"/>
    <property type="molecule type" value="Genomic_DNA"/>
</dbReference>
<dbReference type="Proteomes" id="UP000008141">
    <property type="component" value="Unassembled WGS sequence"/>
</dbReference>
<dbReference type="AlphaFoldDB" id="E1ZBG5"/>
<evidence type="ECO:0000259" key="2">
    <source>
        <dbReference type="Pfam" id="PF23355"/>
    </source>
</evidence>
<protein>
    <recommendedName>
        <fullName evidence="5">Intraflagellar transport 52-like protein</fullName>
    </recommendedName>
</protein>
<gene>
    <name evidence="3" type="ORF">CHLNCDRAFT_51639</name>
</gene>
<dbReference type="RefSeq" id="XP_005848952.1">
    <property type="nucleotide sequence ID" value="XM_005848890.1"/>
</dbReference>
<dbReference type="GO" id="GO:0005814">
    <property type="term" value="C:centriole"/>
    <property type="evidence" value="ECO:0007669"/>
    <property type="project" value="TreeGrafter"/>
</dbReference>
<accession>E1ZBG5</accession>
<dbReference type="OrthoDB" id="10259368at2759"/>
<feature type="domain" description="IFT52 central" evidence="1">
    <location>
        <begin position="311"/>
        <end position="395"/>
    </location>
</feature>
<dbReference type="InterPro" id="IPR029062">
    <property type="entry name" value="Class_I_gatase-like"/>
</dbReference>
<evidence type="ECO:0000259" key="1">
    <source>
        <dbReference type="Pfam" id="PF23352"/>
    </source>
</evidence>
<dbReference type="STRING" id="554065.E1ZBG5"/>
<dbReference type="GeneID" id="17356240"/>
<dbReference type="Pfam" id="PF23352">
    <property type="entry name" value="IFT52_central"/>
    <property type="match status" value="1"/>
</dbReference>
<dbReference type="GO" id="GO:0030992">
    <property type="term" value="C:intraciliary transport particle B"/>
    <property type="evidence" value="ECO:0007669"/>
    <property type="project" value="TreeGrafter"/>
</dbReference>
<evidence type="ECO:0000313" key="4">
    <source>
        <dbReference type="Proteomes" id="UP000008141"/>
    </source>
</evidence>
<dbReference type="OMA" id="NWNVEQN"/>
<sequence length="483" mass="50733">MEPVVLISACKGEARNLRSGYKQLARHLKAARCDVRRLDAASGLTPAALAQAAIVVFGGPTQPFAPNELDCLRAYLRGGGNLLVLAGEGGEAAAGTNLNSLLADYGLRVAADCVIQTAFTRRAAAAAPAGRQPAKTAASYTAADGRYLHPKQVLVSEGMLSPDMVAYCANNSRAAARRAAGAGGGGAAAAGGRATDENGRPLASFVYPNGSTVVAQAPALPFLSSGQVAHPCNMTIGAAWWQEGGGGSGRLAVLGSAAMFDDEWLAKEDNTALLDFLLGWMLRDPACELRPKNMAEPEIVDPRPVTHVAELAAKPLVCLQEHDDLPRDITKLFADKLFKLDLSLIPQVAALRRAMGAEGVLQRRALPLWRPPLEVPFPPLQPAVFPPAFAEPPPPSLELFDLEEELAGPLEQLSRATAQFLAAPKASQQLEAYVQGCAQLLGLRSARGGGAKEQLAEVLEAVVQCKLPDFYAQPAAGSGEDPY</sequence>
<feature type="domain" description="IFT52 GIFT" evidence="2">
    <location>
        <begin position="146"/>
        <end position="284"/>
    </location>
</feature>
<name>E1ZBG5_CHLVA</name>
<feature type="domain" description="IFT52 GIFT" evidence="2">
    <location>
        <begin position="5"/>
        <end position="119"/>
    </location>
</feature>
<dbReference type="InterPro" id="IPR055460">
    <property type="entry name" value="IFT52_central"/>
</dbReference>
<reference evidence="3 4" key="1">
    <citation type="journal article" date="2010" name="Plant Cell">
        <title>The Chlorella variabilis NC64A genome reveals adaptation to photosymbiosis, coevolution with viruses, and cryptic sex.</title>
        <authorList>
            <person name="Blanc G."/>
            <person name="Duncan G."/>
            <person name="Agarkova I."/>
            <person name="Borodovsky M."/>
            <person name="Gurnon J."/>
            <person name="Kuo A."/>
            <person name="Lindquist E."/>
            <person name="Lucas S."/>
            <person name="Pangilinan J."/>
            <person name="Polle J."/>
            <person name="Salamov A."/>
            <person name="Terry A."/>
            <person name="Yamada T."/>
            <person name="Dunigan D.D."/>
            <person name="Grigoriev I.V."/>
            <person name="Claverie J.M."/>
            <person name="Van Etten J.L."/>
        </authorList>
    </citation>
    <scope>NUCLEOTIDE SEQUENCE [LARGE SCALE GENOMIC DNA]</scope>
    <source>
        <strain evidence="3 4">NC64A</strain>
    </source>
</reference>
<dbReference type="PANTHER" id="PTHR12969">
    <property type="entry name" value="NGD5/OSM-6/IFT52"/>
    <property type="match status" value="1"/>
</dbReference>
<dbReference type="SUPFAM" id="SSF52317">
    <property type="entry name" value="Class I glutamine amidotransferase-like"/>
    <property type="match status" value="1"/>
</dbReference>
<keyword evidence="4" id="KW-1185">Reference proteome</keyword>
<dbReference type="GO" id="GO:0005929">
    <property type="term" value="C:cilium"/>
    <property type="evidence" value="ECO:0007669"/>
    <property type="project" value="TreeGrafter"/>
</dbReference>
<dbReference type="PANTHER" id="PTHR12969:SF7">
    <property type="entry name" value="INTRAFLAGELLAR TRANSPORT PROTEIN 52 HOMOLOG"/>
    <property type="match status" value="1"/>
</dbReference>
<evidence type="ECO:0008006" key="5">
    <source>
        <dbReference type="Google" id="ProtNLM"/>
    </source>
</evidence>
<dbReference type="KEGG" id="cvr:CHLNCDRAFT_51639"/>
<dbReference type="eggNOG" id="KOG3861">
    <property type="taxonomic scope" value="Eukaryota"/>
</dbReference>
<dbReference type="GO" id="GO:0060271">
    <property type="term" value="P:cilium assembly"/>
    <property type="evidence" value="ECO:0007669"/>
    <property type="project" value="TreeGrafter"/>
</dbReference>
<dbReference type="InterPro" id="IPR055458">
    <property type="entry name" value="IFT52_GIFT"/>
</dbReference>
<dbReference type="InParanoid" id="E1ZBG5"/>
<dbReference type="Pfam" id="PF23355">
    <property type="entry name" value="IFT52_GIFT"/>
    <property type="match status" value="2"/>
</dbReference>
<proteinExistence type="predicted"/>
<evidence type="ECO:0000313" key="3">
    <source>
        <dbReference type="EMBL" id="EFN56850.1"/>
    </source>
</evidence>
<dbReference type="InterPro" id="IPR039975">
    <property type="entry name" value="IFT52"/>
</dbReference>
<organism evidence="4">
    <name type="scientific">Chlorella variabilis</name>
    <name type="common">Green alga</name>
    <dbReference type="NCBI Taxonomy" id="554065"/>
    <lineage>
        <taxon>Eukaryota</taxon>
        <taxon>Viridiplantae</taxon>
        <taxon>Chlorophyta</taxon>
        <taxon>core chlorophytes</taxon>
        <taxon>Trebouxiophyceae</taxon>
        <taxon>Chlorellales</taxon>
        <taxon>Chlorellaceae</taxon>
        <taxon>Chlorella clade</taxon>
        <taxon>Chlorella</taxon>
    </lineage>
</organism>
<dbReference type="GO" id="GO:0042073">
    <property type="term" value="P:intraciliary transport"/>
    <property type="evidence" value="ECO:0007669"/>
    <property type="project" value="TreeGrafter"/>
</dbReference>